<gene>
    <name evidence="2" type="ORF">LA55_926</name>
</gene>
<dbReference type="KEGG" id="fpz:LA55_926"/>
<feature type="signal peptide" evidence="1">
    <location>
        <begin position="1"/>
        <end position="20"/>
    </location>
</feature>
<dbReference type="RefSeq" id="WP_044526099.1">
    <property type="nucleotide sequence ID" value="NZ_CP009440.1"/>
</dbReference>
<dbReference type="AlphaFoldDB" id="A0A0B6D4R4"/>
<name>A0A0B6D4R4_9GAMM</name>
<reference evidence="2 3" key="1">
    <citation type="journal article" date="2015" name="Genome Announc.">
        <title>Genome sequencing of 18 francisella strains to aid in assay development and testing.</title>
        <authorList>
            <person name="Johnson S.L."/>
            <person name="Daligault H.E."/>
            <person name="Davenport K.W."/>
            <person name="Coyne S.R."/>
            <person name="Frey K.G."/>
            <person name="Koroleva G.I."/>
            <person name="Broomall S.M."/>
            <person name="Bishop-Lilly K.A."/>
            <person name="Bruce D.C."/>
            <person name="Chertkov O."/>
            <person name="Freitas T."/>
            <person name="Jaissle J."/>
            <person name="Ladner J.T."/>
            <person name="Rosenzweig C.N."/>
            <person name="Gibbons H.S."/>
            <person name="Palacios G.F."/>
            <person name="Redden C.L."/>
            <person name="Xu Y."/>
            <person name="Minogue T.D."/>
            <person name="Chain P.S."/>
        </authorList>
    </citation>
    <scope>NUCLEOTIDE SEQUENCE [LARGE SCALE GENOMIC DNA]</scope>
    <source>
        <strain evidence="2 3">GA01-2794</strain>
    </source>
</reference>
<evidence type="ECO:0000256" key="1">
    <source>
        <dbReference type="SAM" id="SignalP"/>
    </source>
</evidence>
<feature type="chain" id="PRO_5002122019" evidence="1">
    <location>
        <begin position="21"/>
        <end position="277"/>
    </location>
</feature>
<evidence type="ECO:0000313" key="3">
    <source>
        <dbReference type="Proteomes" id="UP000031830"/>
    </source>
</evidence>
<sequence length="277" mass="32447">MYPKLILFILMFVNIGIANAKDIDTSFVKSIDKIYYKKDKNSYLIYLCNGVQCLKTKAVAKDTMITNYKDIYLKKINEDNNGWSTIQVLSKSTPQKTIYLYANAKNSKSNIPKGLKYLTPEKSKSIKSNTYHFYNNTLYFDYERLEKDYPSIQNPSGSFVRINNDLVYAKQIALIKTDNNITLPIVFVKEISDLKSSQPSMQANDLYPWTYNSISIDNDSVTITYRRVKDTKKYGASNGSWIWWTSTTYEKQKNTYYLCDIDKWNNYINPYKLKYCW</sequence>
<accession>A0A0B6D4R4</accession>
<evidence type="ECO:0000313" key="2">
    <source>
        <dbReference type="EMBL" id="AJI52653.1"/>
    </source>
</evidence>
<dbReference type="Proteomes" id="UP000031830">
    <property type="component" value="Chromosome"/>
</dbReference>
<protein>
    <submittedName>
        <fullName evidence="2">Uncharacterized protein</fullName>
    </submittedName>
</protein>
<proteinExistence type="predicted"/>
<keyword evidence="1" id="KW-0732">Signal</keyword>
<organism evidence="2 3">
    <name type="scientific">Francisella philomiragia</name>
    <dbReference type="NCBI Taxonomy" id="28110"/>
    <lineage>
        <taxon>Bacteria</taxon>
        <taxon>Pseudomonadati</taxon>
        <taxon>Pseudomonadota</taxon>
        <taxon>Gammaproteobacteria</taxon>
        <taxon>Thiotrichales</taxon>
        <taxon>Francisellaceae</taxon>
        <taxon>Francisella</taxon>
    </lineage>
</organism>
<dbReference type="EMBL" id="CP009440">
    <property type="protein sequence ID" value="AJI52653.1"/>
    <property type="molecule type" value="Genomic_DNA"/>
</dbReference>